<feature type="domain" description="Fatty acid desaturase N-terminal" evidence="3">
    <location>
        <begin position="17"/>
        <end position="82"/>
    </location>
</feature>
<dbReference type="GO" id="GO:0016717">
    <property type="term" value="F:oxidoreductase activity, acting on paired donors, with oxidation of a pair of donors resulting in the reduction of molecular oxygen to two molecules of water"/>
    <property type="evidence" value="ECO:0007669"/>
    <property type="project" value="InterPro"/>
</dbReference>
<keyword evidence="2" id="KW-0560">Oxidoreductase</keyword>
<proteinExistence type="evidence at transcript level"/>
<dbReference type="AlphaFoldDB" id="B6VEN6"/>
<sequence>QLSTHIRTSFRFRQSTSSHRYRLISRYRALNVTPLTVDSSSSPPIEEVLRTQRFDPGAPPPFLADIRAAIPKHCWVKNPWKS</sequence>
<feature type="non-terminal residue" evidence="4">
    <location>
        <position position="1"/>
    </location>
</feature>
<evidence type="ECO:0000313" key="4">
    <source>
        <dbReference type="EMBL" id="ACJ09615.1"/>
    </source>
</evidence>
<evidence type="ECO:0000256" key="2">
    <source>
        <dbReference type="ARBA" id="ARBA00023002"/>
    </source>
</evidence>
<comment type="similarity">
    <text evidence="1">Belongs to the fatty acid desaturase type 1 family.</text>
</comment>
<evidence type="ECO:0000259" key="3">
    <source>
        <dbReference type="Pfam" id="PF11960"/>
    </source>
</evidence>
<dbReference type="Pfam" id="PF11960">
    <property type="entry name" value="DUF3474"/>
    <property type="match status" value="1"/>
</dbReference>
<dbReference type="InterPro" id="IPR021863">
    <property type="entry name" value="FAS_N"/>
</dbReference>
<organism evidence="4">
    <name type="scientific">Cupressus sempervirens</name>
    <name type="common">Italian cypress</name>
    <dbReference type="NCBI Taxonomy" id="13469"/>
    <lineage>
        <taxon>Eukaryota</taxon>
        <taxon>Viridiplantae</taxon>
        <taxon>Streptophyta</taxon>
        <taxon>Embryophyta</taxon>
        <taxon>Tracheophyta</taxon>
        <taxon>Spermatophyta</taxon>
        <taxon>Pinopsida</taxon>
        <taxon>Pinidae</taxon>
        <taxon>Conifers II</taxon>
        <taxon>Cupressales</taxon>
        <taxon>Cupressaceae</taxon>
        <taxon>Cupressus</taxon>
    </lineage>
</organism>
<dbReference type="EMBL" id="FJ379976">
    <property type="protein sequence ID" value="ACJ09615.1"/>
    <property type="molecule type" value="mRNA"/>
</dbReference>
<name>B6VEN6_CUPSE</name>
<feature type="non-terminal residue" evidence="4">
    <location>
        <position position="82"/>
    </location>
</feature>
<accession>B6VEN6</accession>
<reference evidence="4" key="1">
    <citation type="submission" date="2008-10" db="EMBL/GenBank/DDBJ databases">
        <title>Cloning and characterization of cold regulated sequences in cypress (Cupressus sempervirens).</title>
        <authorList>
            <person name="Pedron L."/>
            <person name="Baldi P."/>
            <person name="La Porta N."/>
        </authorList>
    </citation>
    <scope>NUCLEOTIDE SEQUENCE</scope>
    <source>
        <strain evidence="4">Cyplp094</strain>
    </source>
</reference>
<protein>
    <submittedName>
        <fullName evidence="4">Putative chloroplast omega-3 fatty acid desaturase</fullName>
    </submittedName>
</protein>
<evidence type="ECO:0000256" key="1">
    <source>
        <dbReference type="ARBA" id="ARBA00009295"/>
    </source>
</evidence>